<organism evidence="2 3">
    <name type="scientific">Phaeoacremonium minimum (strain UCR-PA7)</name>
    <name type="common">Esca disease fungus</name>
    <name type="synonym">Togninia minima</name>
    <dbReference type="NCBI Taxonomy" id="1286976"/>
    <lineage>
        <taxon>Eukaryota</taxon>
        <taxon>Fungi</taxon>
        <taxon>Dikarya</taxon>
        <taxon>Ascomycota</taxon>
        <taxon>Pezizomycotina</taxon>
        <taxon>Sordariomycetes</taxon>
        <taxon>Sordariomycetidae</taxon>
        <taxon>Togniniales</taxon>
        <taxon>Togniniaceae</taxon>
        <taxon>Phaeoacremonium</taxon>
    </lineage>
</organism>
<dbReference type="OrthoDB" id="3913595at2759"/>
<dbReference type="InterPro" id="IPR016712">
    <property type="entry name" value="Rbsml_bS1m-like"/>
</dbReference>
<dbReference type="GO" id="GO:0005763">
    <property type="term" value="C:mitochondrial small ribosomal subunit"/>
    <property type="evidence" value="ECO:0007669"/>
    <property type="project" value="TreeGrafter"/>
</dbReference>
<protein>
    <recommendedName>
        <fullName evidence="4">Mitochondrial ribosomal protein MRP51</fullName>
    </recommendedName>
</protein>
<dbReference type="eggNOG" id="ENOG502SBK0">
    <property type="taxonomic scope" value="Eukaryota"/>
</dbReference>
<keyword evidence="3" id="KW-1185">Reference proteome</keyword>
<sequence>MLQWKVAHGSKSSTPAIRVKHVDSIEHVTDFSSAADHTLSLKKFQEMNLPITIPSEKPIAGMDLPEKSVFEEEFDFTAIDAKDVDAEDKRWKFKGPWLAGMTEGEFNNYLKKQVRNRRLEFRQFLRERLAVEMTQSAQENAMDKGEVDTSPAVKASDITDEQLTDYLRKLRQDRAVLYNMVGQFLDLAPIQPASPLAILGALSPDSGRVMKTGNPYAKEGPPITHPSGGISYLRTASYLENHPVYGPQKTHSPIKSRILSPRNQTMGSFTPKLGVGGFVGDIPSGFTAFNMKSISGRTRELIPGLNDFDPEAPGGSKVLIQANAAKIDSQGKIILKLGEAREETTLVAKEMVGEAAIFGQKPQEVEEAPAPQSYRKLSGFGTRVMGNSQTYGLNSPSEKSDTS</sequence>
<name>R8BDX0_PHAM7</name>
<dbReference type="RefSeq" id="XP_007917541.1">
    <property type="nucleotide sequence ID" value="XM_007919350.1"/>
</dbReference>
<dbReference type="Proteomes" id="UP000014074">
    <property type="component" value="Unassembled WGS sequence"/>
</dbReference>
<evidence type="ECO:0000313" key="3">
    <source>
        <dbReference type="Proteomes" id="UP000014074"/>
    </source>
</evidence>
<evidence type="ECO:0000256" key="1">
    <source>
        <dbReference type="SAM" id="MobiDB-lite"/>
    </source>
</evidence>
<reference evidence="3" key="1">
    <citation type="journal article" date="2013" name="Genome Announc.">
        <title>Draft genome sequence of the ascomycete Phaeoacremonium aleophilum strain UCR-PA7, a causal agent of the esca disease complex in grapevines.</title>
        <authorList>
            <person name="Blanco-Ulate B."/>
            <person name="Rolshausen P."/>
            <person name="Cantu D."/>
        </authorList>
    </citation>
    <scope>NUCLEOTIDE SEQUENCE [LARGE SCALE GENOMIC DNA]</scope>
    <source>
        <strain evidence="3">UCR-PA7</strain>
    </source>
</reference>
<dbReference type="HOGENOM" id="CLU_024465_0_0_1"/>
<dbReference type="Pfam" id="PF11709">
    <property type="entry name" value="Mit_ribos_Mrp51"/>
    <property type="match status" value="1"/>
</dbReference>
<feature type="region of interest" description="Disordered" evidence="1">
    <location>
        <begin position="377"/>
        <end position="403"/>
    </location>
</feature>
<dbReference type="GeneID" id="19327510"/>
<dbReference type="EMBL" id="KB933264">
    <property type="protein sequence ID" value="EON97470.1"/>
    <property type="molecule type" value="Genomic_DNA"/>
</dbReference>
<dbReference type="GO" id="GO:0003735">
    <property type="term" value="F:structural constituent of ribosome"/>
    <property type="evidence" value="ECO:0007669"/>
    <property type="project" value="TreeGrafter"/>
</dbReference>
<dbReference type="GO" id="GO:0070124">
    <property type="term" value="P:mitochondrial translational initiation"/>
    <property type="evidence" value="ECO:0007669"/>
    <property type="project" value="TreeGrafter"/>
</dbReference>
<dbReference type="PANTHER" id="PTHR28058:SF1">
    <property type="entry name" value="SMALL RIBOSOMAL SUBUNIT PROTEIN BS1M"/>
    <property type="match status" value="1"/>
</dbReference>
<gene>
    <name evidence="2" type="ORF">UCRPA7_6814</name>
</gene>
<dbReference type="PANTHER" id="PTHR28058">
    <property type="entry name" value="37S RIBOSOMAL PROTEIN MRP51, MITOCHONDRIAL"/>
    <property type="match status" value="1"/>
</dbReference>
<evidence type="ECO:0008006" key="4">
    <source>
        <dbReference type="Google" id="ProtNLM"/>
    </source>
</evidence>
<feature type="compositionally biased region" description="Polar residues" evidence="1">
    <location>
        <begin position="385"/>
        <end position="397"/>
    </location>
</feature>
<dbReference type="KEGG" id="tmn:UCRPA7_6814"/>
<evidence type="ECO:0000313" key="2">
    <source>
        <dbReference type="EMBL" id="EON97470.1"/>
    </source>
</evidence>
<dbReference type="AlphaFoldDB" id="R8BDX0"/>
<accession>R8BDX0</accession>
<proteinExistence type="predicted"/>